<name>A0A0W0YLN2_9GAMM</name>
<sequence length="147" mass="16691">MCKVDFYFTIDSTYRPTQDTLMRTIRVINNILTVHFENELSFFLSYAPPVLTLRRNTNNEVTLELGPLASGYFQFAPFLSDIEKVRFLLGHMNNVPIGTKTDMHKVLDTFALGEIQANVVFIFNDSGIFETPVGGDENSYSSILHKS</sequence>
<dbReference type="Proteomes" id="UP000054600">
    <property type="component" value="Unassembled WGS sequence"/>
</dbReference>
<proteinExistence type="predicted"/>
<keyword evidence="2" id="KW-1185">Reference proteome</keyword>
<dbReference type="EMBL" id="LNYW01000064">
    <property type="protein sequence ID" value="KTD57792.1"/>
    <property type="molecule type" value="Genomic_DNA"/>
</dbReference>
<reference evidence="1 2" key="1">
    <citation type="submission" date="2015-11" db="EMBL/GenBank/DDBJ databases">
        <title>Genomic analysis of 38 Legionella species identifies large and diverse effector repertoires.</title>
        <authorList>
            <person name="Burstein D."/>
            <person name="Amaro F."/>
            <person name="Zusman T."/>
            <person name="Lifshitz Z."/>
            <person name="Cohen O."/>
            <person name="Gilbert J.A."/>
            <person name="Pupko T."/>
            <person name="Shuman H.A."/>
            <person name="Segal G."/>
        </authorList>
    </citation>
    <scope>NUCLEOTIDE SEQUENCE [LARGE SCALE GENOMIC DNA]</scope>
    <source>
        <strain evidence="1 2">ATCC 49655</strain>
    </source>
</reference>
<organism evidence="1 2">
    <name type="scientific">Legionella shakespearei DSM 23087</name>
    <dbReference type="NCBI Taxonomy" id="1122169"/>
    <lineage>
        <taxon>Bacteria</taxon>
        <taxon>Pseudomonadati</taxon>
        <taxon>Pseudomonadota</taxon>
        <taxon>Gammaproteobacteria</taxon>
        <taxon>Legionellales</taxon>
        <taxon>Legionellaceae</taxon>
        <taxon>Legionella</taxon>
    </lineage>
</organism>
<protein>
    <submittedName>
        <fullName evidence="1">Uncharacterized protein</fullName>
    </submittedName>
</protein>
<evidence type="ECO:0000313" key="1">
    <source>
        <dbReference type="EMBL" id="KTD57792.1"/>
    </source>
</evidence>
<dbReference type="AlphaFoldDB" id="A0A0W0YLN2"/>
<dbReference type="STRING" id="1122169.Lsha_2267"/>
<accession>A0A0W0YLN2</accession>
<comment type="caution">
    <text evidence="1">The sequence shown here is derived from an EMBL/GenBank/DDBJ whole genome shotgun (WGS) entry which is preliminary data.</text>
</comment>
<evidence type="ECO:0000313" key="2">
    <source>
        <dbReference type="Proteomes" id="UP000054600"/>
    </source>
</evidence>
<dbReference type="PATRIC" id="fig|1122169.6.peg.2610"/>
<gene>
    <name evidence="1" type="ORF">Lsha_2267</name>
</gene>